<gene>
    <name evidence="2" type="ORF">SAMN06269185_3297</name>
</gene>
<evidence type="ECO:0000313" key="3">
    <source>
        <dbReference type="Proteomes" id="UP000219453"/>
    </source>
</evidence>
<accession>A0A285PDJ2</accession>
<dbReference type="Proteomes" id="UP000219453">
    <property type="component" value="Unassembled WGS sequence"/>
</dbReference>
<protein>
    <submittedName>
        <fullName evidence="2">Uncharacterized protein</fullName>
    </submittedName>
</protein>
<dbReference type="OrthoDB" id="386549at2157"/>
<dbReference type="RefSeq" id="WP_097010172.1">
    <property type="nucleotide sequence ID" value="NZ_OBEJ01000009.1"/>
</dbReference>
<dbReference type="AlphaFoldDB" id="A0A285PDJ2"/>
<evidence type="ECO:0000313" key="2">
    <source>
        <dbReference type="EMBL" id="SNZ18216.1"/>
    </source>
</evidence>
<keyword evidence="3" id="KW-1185">Reference proteome</keyword>
<sequence>MTETGLSIDRDSKALQYRILDAGDHWVLERAAPEFSLTPDEFRATELARSMLPTDRRDRIVVPPIVQQEIDAGAGDAISLVVVVNAHVRVFTDAMQTAIDPLIDAMANAAEAFSDAFASAVSSALSSIEPDAGGQDRDAQLPEPIRAARRRREQQRETARRTTGAHYPGDDPHV</sequence>
<name>A0A285PDJ2_NATPI</name>
<feature type="region of interest" description="Disordered" evidence="1">
    <location>
        <begin position="127"/>
        <end position="174"/>
    </location>
</feature>
<organism evidence="2 3">
    <name type="scientific">Natronoarchaeum philippinense</name>
    <dbReference type="NCBI Taxonomy" id="558529"/>
    <lineage>
        <taxon>Archaea</taxon>
        <taxon>Methanobacteriati</taxon>
        <taxon>Methanobacteriota</taxon>
        <taxon>Stenosarchaea group</taxon>
        <taxon>Halobacteria</taxon>
        <taxon>Halobacteriales</taxon>
        <taxon>Natronoarchaeaceae</taxon>
    </lineage>
</organism>
<dbReference type="EMBL" id="OBEJ01000009">
    <property type="protein sequence ID" value="SNZ18216.1"/>
    <property type="molecule type" value="Genomic_DNA"/>
</dbReference>
<proteinExistence type="predicted"/>
<reference evidence="2 3" key="1">
    <citation type="submission" date="2017-09" db="EMBL/GenBank/DDBJ databases">
        <authorList>
            <person name="Ehlers B."/>
            <person name="Leendertz F.H."/>
        </authorList>
    </citation>
    <scope>NUCLEOTIDE SEQUENCE [LARGE SCALE GENOMIC DNA]</scope>
    <source>
        <strain evidence="2 3">DSM 27208</strain>
    </source>
</reference>
<evidence type="ECO:0000256" key="1">
    <source>
        <dbReference type="SAM" id="MobiDB-lite"/>
    </source>
</evidence>